<evidence type="ECO:0000256" key="2">
    <source>
        <dbReference type="ARBA" id="ARBA00010566"/>
    </source>
</evidence>
<evidence type="ECO:0000313" key="7">
    <source>
        <dbReference type="Proteomes" id="UP000308828"/>
    </source>
</evidence>
<reference evidence="6 7" key="1">
    <citation type="submission" date="2019-04" db="EMBL/GenBank/DDBJ databases">
        <title>Genome sequence of strain shin9-1.</title>
        <authorList>
            <person name="Gao J."/>
            <person name="Sun J."/>
        </authorList>
    </citation>
    <scope>NUCLEOTIDE SEQUENCE [LARGE SCALE GENOMIC DNA]</scope>
    <source>
        <strain evidence="7">shin9-1</strain>
    </source>
</reference>
<accession>A0A4S8NT42</accession>
<dbReference type="GO" id="GO:0005975">
    <property type="term" value="P:carbohydrate metabolic process"/>
    <property type="evidence" value="ECO:0007669"/>
    <property type="project" value="TreeGrafter"/>
</dbReference>
<dbReference type="InterPro" id="IPR036969">
    <property type="entry name" value="Citrate_synthase_sf"/>
</dbReference>
<evidence type="ECO:0000259" key="5">
    <source>
        <dbReference type="Pfam" id="PF12728"/>
    </source>
</evidence>
<comment type="similarity">
    <text evidence="2">Belongs to the citrate synthase family.</text>
</comment>
<dbReference type="GO" id="GO:0006099">
    <property type="term" value="P:tricarboxylic acid cycle"/>
    <property type="evidence" value="ECO:0007669"/>
    <property type="project" value="UniProtKB-UniPathway"/>
</dbReference>
<dbReference type="Gene3D" id="1.10.580.10">
    <property type="entry name" value="Citrate Synthase, domain 1"/>
    <property type="match status" value="1"/>
</dbReference>
<dbReference type="GO" id="GO:0005829">
    <property type="term" value="C:cytosol"/>
    <property type="evidence" value="ECO:0007669"/>
    <property type="project" value="TreeGrafter"/>
</dbReference>
<dbReference type="Gene3D" id="1.10.1660.10">
    <property type="match status" value="1"/>
</dbReference>
<dbReference type="Gene3D" id="1.10.230.10">
    <property type="entry name" value="Cytochrome P450-Terp, domain 2"/>
    <property type="match status" value="1"/>
</dbReference>
<evidence type="ECO:0000256" key="3">
    <source>
        <dbReference type="ARBA" id="ARBA00012972"/>
    </source>
</evidence>
<dbReference type="GO" id="GO:0036440">
    <property type="term" value="F:citrate synthase activity"/>
    <property type="evidence" value="ECO:0007669"/>
    <property type="project" value="UniProtKB-EC"/>
</dbReference>
<dbReference type="PRINTS" id="PR00143">
    <property type="entry name" value="CITRTSNTHASE"/>
</dbReference>
<dbReference type="Pfam" id="PF12728">
    <property type="entry name" value="HTH_17"/>
    <property type="match status" value="1"/>
</dbReference>
<sequence>MVLLKGMDEAGYMTATEAAAELNVSVATLYAYVSRGIIQSEARSGTRARRYRAADVRALANKHKVATKHGDSSKLLSFGAPLLDSEITFTDGLKLYFRGRDASQLAANSGSLESVAALIWGCDDEPKLSTGSIELPPEYLDLAGTVDPDYPLVTCQALLPLMGQRDVRAYDLSREGASRAGLNVLRLVTALVSGVTPTTRPVHAVLSSAWKVEEHDDLLRSALILGADHELNASTFTVRVAASAGAPIYHAAAAGLATLQGARHGGEIERTYRLLQEILDSRQKDAEVVAGWMRRGESVPGFGHPLYPSGDPRAQTLLGLLNRHRSSRGAADVIQAVNTAQSVTGKLLNFDGALAALSLHLGLAAPAGLCILAIGRVVGWVGHAIEQYQDQRLIRPRARYVGLR</sequence>
<evidence type="ECO:0000313" key="6">
    <source>
        <dbReference type="EMBL" id="THV19731.1"/>
    </source>
</evidence>
<evidence type="ECO:0000256" key="1">
    <source>
        <dbReference type="ARBA" id="ARBA00004751"/>
    </source>
</evidence>
<keyword evidence="7" id="KW-1185">Reference proteome</keyword>
<dbReference type="EMBL" id="STGV01000012">
    <property type="protein sequence ID" value="THV19731.1"/>
    <property type="molecule type" value="Genomic_DNA"/>
</dbReference>
<dbReference type="Pfam" id="PF00285">
    <property type="entry name" value="Citrate_synt"/>
    <property type="match status" value="1"/>
</dbReference>
<dbReference type="EC" id="2.3.3.16" evidence="3"/>
<dbReference type="RefSeq" id="WP_136600479.1">
    <property type="nucleotide sequence ID" value="NZ_STGV01000012.1"/>
</dbReference>
<dbReference type="InterPro" id="IPR016143">
    <property type="entry name" value="Citrate_synth-like_sm_a-sub"/>
</dbReference>
<keyword evidence="4" id="KW-0808">Transferase</keyword>
<evidence type="ECO:0000256" key="4">
    <source>
        <dbReference type="ARBA" id="ARBA00022679"/>
    </source>
</evidence>
<protein>
    <recommendedName>
        <fullName evidence="3">citrate synthase (unknown stereospecificity)</fullName>
        <ecNumber evidence="3">2.3.3.16</ecNumber>
    </recommendedName>
</protein>
<proteinExistence type="inferred from homology"/>
<dbReference type="CDD" id="cd06102">
    <property type="entry name" value="citrate_synt_like_2"/>
    <property type="match status" value="1"/>
</dbReference>
<dbReference type="SUPFAM" id="SSF48256">
    <property type="entry name" value="Citrate synthase"/>
    <property type="match status" value="1"/>
</dbReference>
<dbReference type="UniPathway" id="UPA00223">
    <property type="reaction ID" value="UER00717"/>
</dbReference>
<dbReference type="PANTHER" id="PTHR11739:SF4">
    <property type="entry name" value="CITRATE SYNTHASE, PEROXISOMAL"/>
    <property type="match status" value="1"/>
</dbReference>
<comment type="caution">
    <text evidence="6">The sequence shown here is derived from an EMBL/GenBank/DDBJ whole genome shotgun (WGS) entry which is preliminary data.</text>
</comment>
<dbReference type="InterPro" id="IPR016142">
    <property type="entry name" value="Citrate_synth-like_lrg_a-sub"/>
</dbReference>
<feature type="domain" description="Helix-turn-helix" evidence="5">
    <location>
        <begin position="12"/>
        <end position="63"/>
    </location>
</feature>
<dbReference type="AlphaFoldDB" id="A0A4S8NT42"/>
<dbReference type="InterPro" id="IPR002020">
    <property type="entry name" value="Citrate_synthase"/>
</dbReference>
<dbReference type="InterPro" id="IPR009061">
    <property type="entry name" value="DNA-bd_dom_put_sf"/>
</dbReference>
<comment type="pathway">
    <text evidence="1">Carbohydrate metabolism; tricarboxylic acid cycle; isocitrate from oxaloacetate: step 1/2.</text>
</comment>
<name>A0A4S8NT42_9HYPH</name>
<dbReference type="SUPFAM" id="SSF46955">
    <property type="entry name" value="Putative DNA-binding domain"/>
    <property type="match status" value="1"/>
</dbReference>
<dbReference type="Proteomes" id="UP000308828">
    <property type="component" value="Unassembled WGS sequence"/>
</dbReference>
<dbReference type="InterPro" id="IPR041657">
    <property type="entry name" value="HTH_17"/>
</dbReference>
<gene>
    <name evidence="6" type="ORF">FAA97_20730</name>
</gene>
<organism evidence="6 7">
    <name type="scientific">Peteryoungia ipomoeae</name>
    <dbReference type="NCBI Taxonomy" id="1210932"/>
    <lineage>
        <taxon>Bacteria</taxon>
        <taxon>Pseudomonadati</taxon>
        <taxon>Pseudomonadota</taxon>
        <taxon>Alphaproteobacteria</taxon>
        <taxon>Hyphomicrobiales</taxon>
        <taxon>Rhizobiaceae</taxon>
        <taxon>Peteryoungia</taxon>
    </lineage>
</organism>
<dbReference type="PANTHER" id="PTHR11739">
    <property type="entry name" value="CITRATE SYNTHASE"/>
    <property type="match status" value="1"/>
</dbReference>
<dbReference type="OrthoDB" id="9786046at2"/>